<keyword evidence="4" id="KW-1185">Reference proteome</keyword>
<dbReference type="PROSITE" id="PS51257">
    <property type="entry name" value="PROKAR_LIPOPROTEIN"/>
    <property type="match status" value="1"/>
</dbReference>
<dbReference type="Pfam" id="PF05345">
    <property type="entry name" value="He_PIG"/>
    <property type="match status" value="1"/>
</dbReference>
<dbReference type="InterPro" id="IPR015919">
    <property type="entry name" value="Cadherin-like_sf"/>
</dbReference>
<evidence type="ECO:0000313" key="3">
    <source>
        <dbReference type="EMBL" id="UWZ81187.1"/>
    </source>
</evidence>
<dbReference type="Gene3D" id="2.60.40.10">
    <property type="entry name" value="Immunoglobulins"/>
    <property type="match status" value="3"/>
</dbReference>
<dbReference type="RefSeq" id="WP_260749560.1">
    <property type="nucleotide sequence ID" value="NZ_CP092109.1"/>
</dbReference>
<dbReference type="InterPro" id="IPR035986">
    <property type="entry name" value="PKD_dom_sf"/>
</dbReference>
<evidence type="ECO:0000313" key="4">
    <source>
        <dbReference type="Proteomes" id="UP001060414"/>
    </source>
</evidence>
<proteinExistence type="predicted"/>
<reference evidence="3" key="1">
    <citation type="journal article" date="2022" name="Environ. Microbiol.">
        <title>Geoalkalibacter halelectricus SAP #1 sp. nov. possessing extracellular electron transfer and mineral#reducing capabilities from a haloalkaline environment.</title>
        <authorList>
            <person name="Yadav S."/>
            <person name="Singh R."/>
            <person name="Sundharam S.S."/>
            <person name="Chaudhary S."/>
            <person name="Krishnamurthi S."/>
            <person name="Patil S.A."/>
        </authorList>
    </citation>
    <scope>NUCLEOTIDE SEQUENCE</scope>
    <source>
        <strain evidence="3">SAP-1</strain>
    </source>
</reference>
<evidence type="ECO:0000256" key="1">
    <source>
        <dbReference type="SAM" id="SignalP"/>
    </source>
</evidence>
<dbReference type="SUPFAM" id="SSF49313">
    <property type="entry name" value="Cadherin-like"/>
    <property type="match status" value="1"/>
</dbReference>
<dbReference type="PANTHER" id="PTHR42754:SF1">
    <property type="entry name" value="LIPOPROTEIN"/>
    <property type="match status" value="1"/>
</dbReference>
<evidence type="ECO:0000259" key="2">
    <source>
        <dbReference type="SMART" id="SM00089"/>
    </source>
</evidence>
<feature type="domain" description="PKD/Chitinase" evidence="2">
    <location>
        <begin position="146"/>
        <end position="235"/>
    </location>
</feature>
<keyword evidence="1" id="KW-0732">Signal</keyword>
<dbReference type="SMART" id="SM00089">
    <property type="entry name" value="PKD"/>
    <property type="match status" value="2"/>
</dbReference>
<dbReference type="EMBL" id="CP092109">
    <property type="protein sequence ID" value="UWZ81187.1"/>
    <property type="molecule type" value="Genomic_DNA"/>
</dbReference>
<feature type="signal peptide" evidence="1">
    <location>
        <begin position="1"/>
        <end position="21"/>
    </location>
</feature>
<sequence length="755" mass="80604">MRKSKFLRLFLVLILAILVTACGGGGGGDEPLFDTDPAPNQAPIARITAQTTEIPVNGTVQLDASASSDPGGLPFTALEYRWTLTQIPSGSDIDLVFGPQPYNPTLTPDVAGLYHIELIVNNGTLDSAPATVTINATPPAVNTPPEAAAGPDRTVALGFPVVLNASDSRDVDGDALTYAWTLTPANGSSAEIADPQAVTTSFTPDLPGTYEVLLQVTDTQGASDTATLRVEVIPAFFRTYGDVGFEEARAIAVLPDGYLIAGESNSPKITLRDSFDIWDFTVFRTNLTGEIEDTLVIPSTPSGIQTDSWAGETWAMDTDGTHIALAGLQGQLVEEDDGSLFYPNPDAIIIEKPLDGSPGEISEWYIAGDAWDQAQAIMYTEDGGLLVCGFSRSTDFFGSNGSVAFTRKIQPDGNIQILDDLIEAGYTDCWAVAETAQDYVWAGTNDFHDPDVGDAYLRFISKNNGVEPREYFIGTNESWDEFFAIDTTEGGGLIAAGYTESFGAHEWGGMLMVKLPQDFDPETGAPEWEKSLVREFCSEARGVQQTTDGDFIFGGFADYTLHLDPDSGDYFGNYCVQEDIFESDAYLVKIGQNLNAQNELEVIWERLYGGSGRSVARAVKQTADGGFLLGGDTNAFGPGDRAMLLIKTDAEGRVPPIVQQPLPNVTRIAGNAIADINAGNSFAMVQHTVDPENLDFLERKLNFSVIGLPSGLSINVETGVISGTLSAPAGAYPITVIAADEEGLSAAATFTLTVQ</sequence>
<organism evidence="3 4">
    <name type="scientific">Geoalkalibacter halelectricus</name>
    <dbReference type="NCBI Taxonomy" id="2847045"/>
    <lineage>
        <taxon>Bacteria</taxon>
        <taxon>Pseudomonadati</taxon>
        <taxon>Thermodesulfobacteriota</taxon>
        <taxon>Desulfuromonadia</taxon>
        <taxon>Desulfuromonadales</taxon>
        <taxon>Geoalkalibacteraceae</taxon>
        <taxon>Geoalkalibacter</taxon>
    </lineage>
</organism>
<feature type="domain" description="PKD/Chitinase" evidence="2">
    <location>
        <begin position="44"/>
        <end position="137"/>
    </location>
</feature>
<dbReference type="InterPro" id="IPR022409">
    <property type="entry name" value="PKD/Chitinase_dom"/>
</dbReference>
<dbReference type="SUPFAM" id="SSF50998">
    <property type="entry name" value="Quinoprotein alcohol dehydrogenase-like"/>
    <property type="match status" value="1"/>
</dbReference>
<dbReference type="Pfam" id="PF22352">
    <property type="entry name" value="K319L-like_PKD"/>
    <property type="match status" value="1"/>
</dbReference>
<dbReference type="InterPro" id="IPR013783">
    <property type="entry name" value="Ig-like_fold"/>
</dbReference>
<feature type="chain" id="PRO_5045975637" evidence="1">
    <location>
        <begin position="22"/>
        <end position="755"/>
    </location>
</feature>
<dbReference type="Proteomes" id="UP001060414">
    <property type="component" value="Chromosome"/>
</dbReference>
<name>A0ABY5ZTA4_9BACT</name>
<dbReference type="SUPFAM" id="SSF49299">
    <property type="entry name" value="PKD domain"/>
    <property type="match status" value="2"/>
</dbReference>
<gene>
    <name evidence="3" type="ORF">L9S41_07295</name>
</gene>
<dbReference type="InterPro" id="IPR011047">
    <property type="entry name" value="Quinoprotein_ADH-like_sf"/>
</dbReference>
<accession>A0ABY5ZTA4</accession>
<dbReference type="CDD" id="cd00146">
    <property type="entry name" value="PKD"/>
    <property type="match status" value="1"/>
</dbReference>
<protein>
    <submittedName>
        <fullName evidence="3">PKD domain-containing protein</fullName>
    </submittedName>
</protein>
<dbReference type="PANTHER" id="PTHR42754">
    <property type="entry name" value="ENDOGLUCANASE"/>
    <property type="match status" value="1"/>
</dbReference>